<dbReference type="PANTHER" id="PTHR43133">
    <property type="entry name" value="RNA POLYMERASE ECF-TYPE SIGMA FACTO"/>
    <property type="match status" value="1"/>
</dbReference>
<dbReference type="NCBIfam" id="TIGR02937">
    <property type="entry name" value="sigma70-ECF"/>
    <property type="match status" value="1"/>
</dbReference>
<dbReference type="GO" id="GO:0016987">
    <property type="term" value="F:sigma factor activity"/>
    <property type="evidence" value="ECO:0007669"/>
    <property type="project" value="UniProtKB-KW"/>
</dbReference>
<dbReference type="PANTHER" id="PTHR43133:SF51">
    <property type="entry name" value="RNA POLYMERASE SIGMA FACTOR"/>
    <property type="match status" value="1"/>
</dbReference>
<dbReference type="SUPFAM" id="SSF88946">
    <property type="entry name" value="Sigma2 domain of RNA polymerase sigma factors"/>
    <property type="match status" value="1"/>
</dbReference>
<feature type="domain" description="RNA polymerase sigma factor 70 region 4 type 2" evidence="6">
    <location>
        <begin position="126"/>
        <end position="177"/>
    </location>
</feature>
<dbReference type="InterPro" id="IPR013325">
    <property type="entry name" value="RNA_pol_sigma_r2"/>
</dbReference>
<evidence type="ECO:0000313" key="7">
    <source>
        <dbReference type="EMBL" id="HJA98764.1"/>
    </source>
</evidence>
<sequence>MEISDYIVADDRRLVELVLAGDNIAFEYLFNRYQESIHRLFIQRTGNVQDADDLLQETFIKVYINIHRYNPAYTFGQWVYTIARNTFVDYARKRQEDMPIDEKYSSSPSTSPTPEENFINLQQRSQIKRILESMPERYRQLIVMRFFDEYSYEEIAAKLQLPLGTVKTRIHRAREQMLRLLSIIDLH</sequence>
<proteinExistence type="inferred from homology"/>
<dbReference type="SUPFAM" id="SSF88659">
    <property type="entry name" value="Sigma3 and sigma4 domains of RNA polymerase sigma factors"/>
    <property type="match status" value="1"/>
</dbReference>
<comment type="similarity">
    <text evidence="1">Belongs to the sigma-70 factor family. ECF subfamily.</text>
</comment>
<dbReference type="EMBL" id="DWYR01000011">
    <property type="protein sequence ID" value="HJA98764.1"/>
    <property type="molecule type" value="Genomic_DNA"/>
</dbReference>
<dbReference type="Proteomes" id="UP000824259">
    <property type="component" value="Unassembled WGS sequence"/>
</dbReference>
<dbReference type="Pfam" id="PF08281">
    <property type="entry name" value="Sigma70_r4_2"/>
    <property type="match status" value="1"/>
</dbReference>
<protein>
    <submittedName>
        <fullName evidence="7">Sigma-70 family RNA polymerase sigma factor</fullName>
    </submittedName>
</protein>
<reference evidence="7" key="2">
    <citation type="submission" date="2021-04" db="EMBL/GenBank/DDBJ databases">
        <authorList>
            <person name="Gilroy R."/>
        </authorList>
    </citation>
    <scope>NUCLEOTIDE SEQUENCE</scope>
    <source>
        <strain evidence="7">CHK169-11906</strain>
    </source>
</reference>
<comment type="caution">
    <text evidence="7">The sequence shown here is derived from an EMBL/GenBank/DDBJ whole genome shotgun (WGS) entry which is preliminary data.</text>
</comment>
<dbReference type="InterPro" id="IPR013324">
    <property type="entry name" value="RNA_pol_sigma_r3/r4-like"/>
</dbReference>
<dbReference type="Pfam" id="PF04542">
    <property type="entry name" value="Sigma70_r2"/>
    <property type="match status" value="1"/>
</dbReference>
<feature type="domain" description="RNA polymerase sigma-70 region 2" evidence="5">
    <location>
        <begin position="29"/>
        <end position="95"/>
    </location>
</feature>
<evidence type="ECO:0000256" key="1">
    <source>
        <dbReference type="ARBA" id="ARBA00010641"/>
    </source>
</evidence>
<dbReference type="GO" id="GO:0003677">
    <property type="term" value="F:DNA binding"/>
    <property type="evidence" value="ECO:0007669"/>
    <property type="project" value="InterPro"/>
</dbReference>
<evidence type="ECO:0000256" key="2">
    <source>
        <dbReference type="ARBA" id="ARBA00023015"/>
    </source>
</evidence>
<keyword evidence="2" id="KW-0805">Transcription regulation</keyword>
<evidence type="ECO:0000313" key="8">
    <source>
        <dbReference type="Proteomes" id="UP000824259"/>
    </source>
</evidence>
<evidence type="ECO:0000256" key="3">
    <source>
        <dbReference type="ARBA" id="ARBA00023082"/>
    </source>
</evidence>
<dbReference type="InterPro" id="IPR007627">
    <property type="entry name" value="RNA_pol_sigma70_r2"/>
</dbReference>
<evidence type="ECO:0000259" key="5">
    <source>
        <dbReference type="Pfam" id="PF04542"/>
    </source>
</evidence>
<dbReference type="AlphaFoldDB" id="A0A9D2IDD6"/>
<dbReference type="InterPro" id="IPR013249">
    <property type="entry name" value="RNA_pol_sigma70_r4_t2"/>
</dbReference>
<dbReference type="InterPro" id="IPR014284">
    <property type="entry name" value="RNA_pol_sigma-70_dom"/>
</dbReference>
<reference evidence="7" key="1">
    <citation type="journal article" date="2021" name="PeerJ">
        <title>Extensive microbial diversity within the chicken gut microbiome revealed by metagenomics and culture.</title>
        <authorList>
            <person name="Gilroy R."/>
            <person name="Ravi A."/>
            <person name="Getino M."/>
            <person name="Pursley I."/>
            <person name="Horton D.L."/>
            <person name="Alikhan N.F."/>
            <person name="Baker D."/>
            <person name="Gharbi K."/>
            <person name="Hall N."/>
            <person name="Watson M."/>
            <person name="Adriaenssens E.M."/>
            <person name="Foster-Nyarko E."/>
            <person name="Jarju S."/>
            <person name="Secka A."/>
            <person name="Antonio M."/>
            <person name="Oren A."/>
            <person name="Chaudhuri R.R."/>
            <person name="La Ragione R."/>
            <person name="Hildebrand F."/>
            <person name="Pallen M.J."/>
        </authorList>
    </citation>
    <scope>NUCLEOTIDE SEQUENCE</scope>
    <source>
        <strain evidence="7">CHK169-11906</strain>
    </source>
</reference>
<dbReference type="InterPro" id="IPR036388">
    <property type="entry name" value="WH-like_DNA-bd_sf"/>
</dbReference>
<dbReference type="CDD" id="cd06171">
    <property type="entry name" value="Sigma70_r4"/>
    <property type="match status" value="1"/>
</dbReference>
<organism evidence="7 8">
    <name type="scientific">Candidatus Alistipes avicola</name>
    <dbReference type="NCBI Taxonomy" id="2838432"/>
    <lineage>
        <taxon>Bacteria</taxon>
        <taxon>Pseudomonadati</taxon>
        <taxon>Bacteroidota</taxon>
        <taxon>Bacteroidia</taxon>
        <taxon>Bacteroidales</taxon>
        <taxon>Rikenellaceae</taxon>
        <taxon>Alistipes</taxon>
    </lineage>
</organism>
<keyword evidence="4" id="KW-0804">Transcription</keyword>
<dbReference type="InterPro" id="IPR039425">
    <property type="entry name" value="RNA_pol_sigma-70-like"/>
</dbReference>
<gene>
    <name evidence="7" type="ORF">H9779_04080</name>
</gene>
<keyword evidence="3" id="KW-0731">Sigma factor</keyword>
<evidence type="ECO:0000259" key="6">
    <source>
        <dbReference type="Pfam" id="PF08281"/>
    </source>
</evidence>
<dbReference type="GO" id="GO:0006352">
    <property type="term" value="P:DNA-templated transcription initiation"/>
    <property type="evidence" value="ECO:0007669"/>
    <property type="project" value="InterPro"/>
</dbReference>
<dbReference type="Gene3D" id="1.10.1740.10">
    <property type="match status" value="1"/>
</dbReference>
<accession>A0A9D2IDD6</accession>
<name>A0A9D2IDD6_9BACT</name>
<evidence type="ECO:0000256" key="4">
    <source>
        <dbReference type="ARBA" id="ARBA00023163"/>
    </source>
</evidence>
<dbReference type="Gene3D" id="1.10.10.10">
    <property type="entry name" value="Winged helix-like DNA-binding domain superfamily/Winged helix DNA-binding domain"/>
    <property type="match status" value="1"/>
</dbReference>